<accession>A0A3M8K8G2</accession>
<dbReference type="RefSeq" id="WP_123048190.1">
    <property type="nucleotide sequence ID" value="NZ_PTJO01000004.1"/>
</dbReference>
<dbReference type="Proteomes" id="UP000266975">
    <property type="component" value="Unassembled WGS sequence"/>
</dbReference>
<protein>
    <submittedName>
        <fullName evidence="1">Uncharacterized protein</fullName>
    </submittedName>
</protein>
<evidence type="ECO:0000313" key="2">
    <source>
        <dbReference type="Proteomes" id="UP000266975"/>
    </source>
</evidence>
<keyword evidence="2" id="KW-1185">Reference proteome</keyword>
<name>A0A3M8K8G2_9CORY</name>
<sequence length="237" mass="24342">MIRTGVLKAWEGGDLSGLPKGERIALLRARMAGLGGEGEDRDMRTGELSDVIAVPPELGNLLENGGVVRRAVTEVANCPALVVELIAHATSGGGRVGIVGWPELSLAGVIEHGRLDRVVVIPDPGADRLGTLGVLVEGLDLVIAYWSSPVALSPVHIRPLLGKLRGGLAALVIVGATVSAPAVRITASVSSYHGIGAGVGRIHGIEITVGVTERGHRPGTATVLVGRGPQPRALKLV</sequence>
<gene>
    <name evidence="1" type="ORF">C5L39_05865</name>
</gene>
<dbReference type="OrthoDB" id="4425096at2"/>
<organism evidence="1 2">
    <name type="scientific">Corynebacterium alimapuense</name>
    <dbReference type="NCBI Taxonomy" id="1576874"/>
    <lineage>
        <taxon>Bacteria</taxon>
        <taxon>Bacillati</taxon>
        <taxon>Actinomycetota</taxon>
        <taxon>Actinomycetes</taxon>
        <taxon>Mycobacteriales</taxon>
        <taxon>Corynebacteriaceae</taxon>
        <taxon>Corynebacterium</taxon>
    </lineage>
</organism>
<proteinExistence type="predicted"/>
<evidence type="ECO:0000313" key="1">
    <source>
        <dbReference type="EMBL" id="RNE49055.1"/>
    </source>
</evidence>
<reference evidence="1 2" key="1">
    <citation type="submission" date="2018-02" db="EMBL/GenBank/DDBJ databases">
        <title>Corynebacterium alimpuense sp. nov., a marine obligate actinomycete isolated from sediments of Valparaiso bay, Chile.</title>
        <authorList>
            <person name="Claverias F."/>
            <person name="Gonzales-Siles L."/>
            <person name="Salva-Serra F."/>
            <person name="Inganaes E."/>
            <person name="Molin K."/>
            <person name="Cumsille A."/>
            <person name="Undabarrena A."/>
            <person name="Couve E."/>
            <person name="Moore E.R.B."/>
            <person name="Gomila M."/>
            <person name="Camara B."/>
        </authorList>
    </citation>
    <scope>NUCLEOTIDE SEQUENCE [LARGE SCALE GENOMIC DNA]</scope>
    <source>
        <strain evidence="1 2">CCUG 69366</strain>
    </source>
</reference>
<dbReference type="AlphaFoldDB" id="A0A3M8K8G2"/>
<comment type="caution">
    <text evidence="1">The sequence shown here is derived from an EMBL/GenBank/DDBJ whole genome shotgun (WGS) entry which is preliminary data.</text>
</comment>
<dbReference type="EMBL" id="PTJO01000004">
    <property type="protein sequence ID" value="RNE49055.1"/>
    <property type="molecule type" value="Genomic_DNA"/>
</dbReference>